<dbReference type="NCBIfam" id="TIGR01509">
    <property type="entry name" value="HAD-SF-IA-v3"/>
    <property type="match status" value="1"/>
</dbReference>
<dbReference type="PANTHER" id="PTHR18901">
    <property type="entry name" value="2-DEOXYGLUCOSE-6-PHOSPHATE PHOSPHATASE 2"/>
    <property type="match status" value="1"/>
</dbReference>
<dbReference type="Proteomes" id="UP000515154">
    <property type="component" value="Linkage group LG3"/>
</dbReference>
<dbReference type="FunFam" id="3.40.50.1000:FF:000055">
    <property type="entry name" value="Haloacid dehalogenase-like hydrolase family protein"/>
    <property type="match status" value="1"/>
</dbReference>
<dbReference type="KEGG" id="osn:115209405"/>
<evidence type="ECO:0000256" key="5">
    <source>
        <dbReference type="ARBA" id="ARBA00022842"/>
    </source>
</evidence>
<gene>
    <name evidence="10" type="primary">LOC115209405</name>
</gene>
<protein>
    <recommendedName>
        <fullName evidence="7">pseudouridine 5'-phosphatase</fullName>
        <ecNumber evidence="7">3.1.3.96</ecNumber>
    </recommendedName>
    <alternativeName>
        <fullName evidence="8">Pseudouridine-5'-monophosphatase</fullName>
    </alternativeName>
</protein>
<dbReference type="FunFam" id="1.10.150.240:FF:000001">
    <property type="entry name" value="Haloacid dehalogenase-like hydrolase domain"/>
    <property type="match status" value="1"/>
</dbReference>
<dbReference type="PANTHER" id="PTHR18901:SF38">
    <property type="entry name" value="PSEUDOURIDINE-5'-PHOSPHATASE"/>
    <property type="match status" value="1"/>
</dbReference>
<sequence length="293" mass="33020">MNPMFTPVLRKLGVALLRSQVTATRIHCVGGIIRSNCLHKNSVTLSLKMAKYRPVTHVIFDMDGLLLDTERIYTEVTDEICSEYGKKFTWEVKVKLMGQRERDAAKIVIDELQLPLTVDECIQKVSVLQKKAFPNVPLLPGAKRLVEHLYKHNIPMAIASGSGKEKFKWKTVKHQELMNMFHHFVLSSDDPEVKHSKPAPDCFQVCAKRFPDKPSPDKILVFEDAPNGVLSGAAAGMQVVWVPDTRANRSQLLDKVSIILDTLEDFQPELFGLPPFDECHPKTDSKEATTSQM</sequence>
<dbReference type="InterPro" id="IPR006439">
    <property type="entry name" value="HAD-SF_hydro_IA"/>
</dbReference>
<dbReference type="RefSeq" id="XP_029633662.1">
    <property type="nucleotide sequence ID" value="XM_029777802.2"/>
</dbReference>
<comment type="cofactor">
    <cofactor evidence="1">
        <name>Mg(2+)</name>
        <dbReference type="ChEBI" id="CHEBI:18420"/>
    </cofactor>
</comment>
<organism evidence="9 10">
    <name type="scientific">Octopus sinensis</name>
    <name type="common">East Asian common octopus</name>
    <dbReference type="NCBI Taxonomy" id="2607531"/>
    <lineage>
        <taxon>Eukaryota</taxon>
        <taxon>Metazoa</taxon>
        <taxon>Spiralia</taxon>
        <taxon>Lophotrochozoa</taxon>
        <taxon>Mollusca</taxon>
        <taxon>Cephalopoda</taxon>
        <taxon>Coleoidea</taxon>
        <taxon>Octopodiformes</taxon>
        <taxon>Octopoda</taxon>
        <taxon>Incirrata</taxon>
        <taxon>Octopodidae</taxon>
        <taxon>Octopus</taxon>
    </lineage>
</organism>
<evidence type="ECO:0000256" key="3">
    <source>
        <dbReference type="ARBA" id="ARBA00022723"/>
    </source>
</evidence>
<evidence type="ECO:0000313" key="9">
    <source>
        <dbReference type="Proteomes" id="UP000515154"/>
    </source>
</evidence>
<dbReference type="Gene3D" id="3.40.50.1000">
    <property type="entry name" value="HAD superfamily/HAD-like"/>
    <property type="match status" value="1"/>
</dbReference>
<dbReference type="InterPro" id="IPR023214">
    <property type="entry name" value="HAD_sf"/>
</dbReference>
<dbReference type="SFLD" id="SFLDG01129">
    <property type="entry name" value="C1.5:_HAD__Beta-PGM__Phosphata"/>
    <property type="match status" value="1"/>
</dbReference>
<evidence type="ECO:0000256" key="7">
    <source>
        <dbReference type="ARBA" id="ARBA00066578"/>
    </source>
</evidence>
<evidence type="ECO:0000256" key="8">
    <source>
        <dbReference type="ARBA" id="ARBA00083904"/>
    </source>
</evidence>
<proteinExistence type="inferred from homology"/>
<dbReference type="SFLD" id="SFLDG01135">
    <property type="entry name" value="C1.5.6:_HAD__Beta-PGM__Phospha"/>
    <property type="match status" value="1"/>
</dbReference>
<dbReference type="InterPro" id="IPR036412">
    <property type="entry name" value="HAD-like_sf"/>
</dbReference>
<evidence type="ECO:0000256" key="4">
    <source>
        <dbReference type="ARBA" id="ARBA00022801"/>
    </source>
</evidence>
<comment type="similarity">
    <text evidence="2">Belongs to the HAD-like hydrolase superfamily. CbbY/CbbZ/Gph/YieH family.</text>
</comment>
<keyword evidence="5" id="KW-0460">Magnesium</keyword>
<dbReference type="SUPFAM" id="SSF56784">
    <property type="entry name" value="HAD-like"/>
    <property type="match status" value="1"/>
</dbReference>
<name>A0A6P7S651_9MOLL</name>
<dbReference type="Pfam" id="PF13419">
    <property type="entry name" value="HAD_2"/>
    <property type="match status" value="1"/>
</dbReference>
<evidence type="ECO:0000256" key="1">
    <source>
        <dbReference type="ARBA" id="ARBA00001946"/>
    </source>
</evidence>
<dbReference type="Gene3D" id="1.10.150.240">
    <property type="entry name" value="Putative phosphatase, domain 2"/>
    <property type="match status" value="1"/>
</dbReference>
<comment type="catalytic activity">
    <reaction evidence="6">
        <text>psi-UMP + H2O = pseudouridine + phosphate</text>
        <dbReference type="Rhea" id="RHEA:10944"/>
        <dbReference type="ChEBI" id="CHEBI:15377"/>
        <dbReference type="ChEBI" id="CHEBI:17802"/>
        <dbReference type="ChEBI" id="CHEBI:43474"/>
        <dbReference type="ChEBI" id="CHEBI:58380"/>
        <dbReference type="EC" id="3.1.3.96"/>
    </reaction>
</comment>
<dbReference type="InterPro" id="IPR041492">
    <property type="entry name" value="HAD_2"/>
</dbReference>
<accession>A0A6P7S651</accession>
<dbReference type="AlphaFoldDB" id="A0A6P7S651"/>
<dbReference type="SFLD" id="SFLDS00003">
    <property type="entry name" value="Haloacid_Dehalogenase"/>
    <property type="match status" value="1"/>
</dbReference>
<keyword evidence="9" id="KW-1185">Reference proteome</keyword>
<evidence type="ECO:0000256" key="2">
    <source>
        <dbReference type="ARBA" id="ARBA00006171"/>
    </source>
</evidence>
<keyword evidence="3" id="KW-0479">Metal-binding</keyword>
<dbReference type="EC" id="3.1.3.96" evidence="7"/>
<evidence type="ECO:0000256" key="6">
    <source>
        <dbReference type="ARBA" id="ARBA00052504"/>
    </source>
</evidence>
<dbReference type="InterPro" id="IPR023198">
    <property type="entry name" value="PGP-like_dom2"/>
</dbReference>
<keyword evidence="4" id="KW-0378">Hydrolase</keyword>
<evidence type="ECO:0000313" key="10">
    <source>
        <dbReference type="RefSeq" id="XP_029633662.1"/>
    </source>
</evidence>
<dbReference type="GO" id="GO:0046872">
    <property type="term" value="F:metal ion binding"/>
    <property type="evidence" value="ECO:0007669"/>
    <property type="project" value="UniProtKB-KW"/>
</dbReference>
<dbReference type="GO" id="GO:1990738">
    <property type="term" value="F:pseudouridine 5'-phosphatase activity"/>
    <property type="evidence" value="ECO:0007669"/>
    <property type="project" value="UniProtKB-EC"/>
</dbReference>
<reference evidence="10" key="1">
    <citation type="submission" date="2025-08" db="UniProtKB">
        <authorList>
            <consortium name="RefSeq"/>
        </authorList>
    </citation>
    <scope>IDENTIFICATION</scope>
</reference>